<comment type="similarity">
    <text evidence="6">Belongs to the ABC-4 integral membrane protein family.</text>
</comment>
<comment type="subcellular location">
    <subcellularLocation>
        <location evidence="1">Cell membrane</location>
        <topology evidence="1">Multi-pass membrane protein</topology>
    </subcellularLocation>
</comment>
<comment type="caution">
    <text evidence="10">The sequence shown here is derived from an EMBL/GenBank/DDBJ whole genome shotgun (WGS) entry which is preliminary data.</text>
</comment>
<dbReference type="EMBL" id="JBHLUX010000013">
    <property type="protein sequence ID" value="MFC0469843.1"/>
    <property type="molecule type" value="Genomic_DNA"/>
</dbReference>
<gene>
    <name evidence="10" type="ORF">ACFFHM_04665</name>
</gene>
<evidence type="ECO:0000256" key="7">
    <source>
        <dbReference type="SAM" id="Phobius"/>
    </source>
</evidence>
<dbReference type="PANTHER" id="PTHR30572:SF4">
    <property type="entry name" value="ABC TRANSPORTER PERMEASE YTRF"/>
    <property type="match status" value="1"/>
</dbReference>
<dbReference type="InterPro" id="IPR003838">
    <property type="entry name" value="ABC3_permease_C"/>
</dbReference>
<feature type="transmembrane region" description="Helical" evidence="7">
    <location>
        <begin position="368"/>
        <end position="392"/>
    </location>
</feature>
<dbReference type="InterPro" id="IPR025857">
    <property type="entry name" value="MacB_PCD"/>
</dbReference>
<dbReference type="InterPro" id="IPR050250">
    <property type="entry name" value="Macrolide_Exporter_MacB"/>
</dbReference>
<dbReference type="Pfam" id="PF12704">
    <property type="entry name" value="MacB_PCD"/>
    <property type="match status" value="1"/>
</dbReference>
<evidence type="ECO:0000256" key="2">
    <source>
        <dbReference type="ARBA" id="ARBA00022475"/>
    </source>
</evidence>
<evidence type="ECO:0000256" key="4">
    <source>
        <dbReference type="ARBA" id="ARBA00022989"/>
    </source>
</evidence>
<dbReference type="Pfam" id="PF02687">
    <property type="entry name" value="FtsX"/>
    <property type="match status" value="1"/>
</dbReference>
<feature type="domain" description="ABC3 transporter permease C-terminal" evidence="8">
    <location>
        <begin position="290"/>
        <end position="402"/>
    </location>
</feature>
<protein>
    <submittedName>
        <fullName evidence="10">ABC transporter permease</fullName>
    </submittedName>
</protein>
<keyword evidence="2" id="KW-1003">Cell membrane</keyword>
<evidence type="ECO:0000256" key="6">
    <source>
        <dbReference type="ARBA" id="ARBA00038076"/>
    </source>
</evidence>
<evidence type="ECO:0000313" key="11">
    <source>
        <dbReference type="Proteomes" id="UP001589838"/>
    </source>
</evidence>
<evidence type="ECO:0000259" key="9">
    <source>
        <dbReference type="Pfam" id="PF12704"/>
    </source>
</evidence>
<accession>A0ABV6KCP0</accession>
<proteinExistence type="inferred from homology"/>
<name>A0ABV6KCP0_9BACI</name>
<keyword evidence="5 7" id="KW-0472">Membrane</keyword>
<dbReference type="PANTHER" id="PTHR30572">
    <property type="entry name" value="MEMBRANE COMPONENT OF TRANSPORTER-RELATED"/>
    <property type="match status" value="1"/>
</dbReference>
<organism evidence="10 11">
    <name type="scientific">Halalkalibacter kiskunsagensis</name>
    <dbReference type="NCBI Taxonomy" id="1548599"/>
    <lineage>
        <taxon>Bacteria</taxon>
        <taxon>Bacillati</taxon>
        <taxon>Bacillota</taxon>
        <taxon>Bacilli</taxon>
        <taxon>Bacillales</taxon>
        <taxon>Bacillaceae</taxon>
        <taxon>Halalkalibacter</taxon>
    </lineage>
</organism>
<reference evidence="10 11" key="1">
    <citation type="submission" date="2024-09" db="EMBL/GenBank/DDBJ databases">
        <authorList>
            <person name="Sun Q."/>
            <person name="Mori K."/>
        </authorList>
    </citation>
    <scope>NUCLEOTIDE SEQUENCE [LARGE SCALE GENOMIC DNA]</scope>
    <source>
        <strain evidence="10 11">NCAIM B.02610</strain>
    </source>
</reference>
<feature type="transmembrane region" description="Helical" evidence="7">
    <location>
        <begin position="20"/>
        <end position="40"/>
    </location>
</feature>
<sequence length="409" mass="44606">MLENIRISLQAILSHKLRSILTMLGVIIGIAAIIAIVSIIEGQSETLKSNLVGMGNNTINVVYEDMSMMGEGYYNTTSYLSAPPVKEETVEMIRNQPNVAGVSLYHESWNVMAFHQTNSAYPQLYGVDEGYFELFPMTLVEGRQLLPNELTGTTQVVMINEDARNELFPEGEAVGQLIDMSGIPFRVVGVFTDKGEEDVFYYGEWTQPKMYLPRGVWPLLEGFEAPTQIAVQAVSSEHIQEAGMMAADMLNAELSPVDMQTAMYSVMDMQQIAEEMAAYNRTFALLLGGIASISLLVGGIGVMNIMLVSVTERTREIGIKKALGAKRYIILFQFLTEAIVLTSLGGALGIGGGIGIAKLISMITGMPFLISVPAIIGSLIFSMFVGIVFGLLPSLKASKLQPVDALRYE</sequence>
<evidence type="ECO:0000256" key="5">
    <source>
        <dbReference type="ARBA" id="ARBA00023136"/>
    </source>
</evidence>
<dbReference type="RefSeq" id="WP_335962018.1">
    <property type="nucleotide sequence ID" value="NZ_JAXBLX010000023.1"/>
</dbReference>
<keyword evidence="3 7" id="KW-0812">Transmembrane</keyword>
<feature type="domain" description="MacB-like periplasmic core" evidence="9">
    <location>
        <begin position="19"/>
        <end position="242"/>
    </location>
</feature>
<evidence type="ECO:0000256" key="3">
    <source>
        <dbReference type="ARBA" id="ARBA00022692"/>
    </source>
</evidence>
<evidence type="ECO:0000256" key="1">
    <source>
        <dbReference type="ARBA" id="ARBA00004651"/>
    </source>
</evidence>
<feature type="transmembrane region" description="Helical" evidence="7">
    <location>
        <begin position="283"/>
        <end position="307"/>
    </location>
</feature>
<keyword evidence="11" id="KW-1185">Reference proteome</keyword>
<evidence type="ECO:0000313" key="10">
    <source>
        <dbReference type="EMBL" id="MFC0469843.1"/>
    </source>
</evidence>
<keyword evidence="4 7" id="KW-1133">Transmembrane helix</keyword>
<feature type="transmembrane region" description="Helical" evidence="7">
    <location>
        <begin position="328"/>
        <end position="356"/>
    </location>
</feature>
<evidence type="ECO:0000259" key="8">
    <source>
        <dbReference type="Pfam" id="PF02687"/>
    </source>
</evidence>
<dbReference type="Proteomes" id="UP001589838">
    <property type="component" value="Unassembled WGS sequence"/>
</dbReference>